<evidence type="ECO:0000256" key="1">
    <source>
        <dbReference type="SAM" id="Coils"/>
    </source>
</evidence>
<accession>A0A9Q0XUG8</accession>
<organism evidence="2 3">
    <name type="scientific">Phrynocephalus forsythii</name>
    <dbReference type="NCBI Taxonomy" id="171643"/>
    <lineage>
        <taxon>Eukaryota</taxon>
        <taxon>Metazoa</taxon>
        <taxon>Chordata</taxon>
        <taxon>Craniata</taxon>
        <taxon>Vertebrata</taxon>
        <taxon>Euteleostomi</taxon>
        <taxon>Lepidosauria</taxon>
        <taxon>Squamata</taxon>
        <taxon>Bifurcata</taxon>
        <taxon>Unidentata</taxon>
        <taxon>Episquamata</taxon>
        <taxon>Toxicofera</taxon>
        <taxon>Iguania</taxon>
        <taxon>Acrodonta</taxon>
        <taxon>Agamidae</taxon>
        <taxon>Agaminae</taxon>
        <taxon>Phrynocephalus</taxon>
    </lineage>
</organism>
<dbReference type="PANTHER" id="PTHR14787:SF1">
    <property type="entry name" value="ATPASE PAAT"/>
    <property type="match status" value="1"/>
</dbReference>
<comment type="caution">
    <text evidence="2">The sequence shown here is derived from an EMBL/GenBank/DDBJ whole genome shotgun (WGS) entry which is preliminary data.</text>
</comment>
<keyword evidence="3" id="KW-1185">Reference proteome</keyword>
<sequence>MRRRPEVPPGNGVRRVMHSFEAEFRLPRCSFGCWWPSLGQGWCPLRAQGPFAMASGAGLMATQKEGQAREAGQALPAGARLSAACSWECRTDLANVLQLVQQEEEEEEEEEEDLGAWEAAADPERNGEDIVVLEGQLNNDSIAPCLLYLHCDAHGSEEIVGLGIVSEARNMEIYIGEEYCGTAKGEKMFTIEHDSRNNPVMFYKKYFKLECSTASCKIKLLSFGEKQRVLISKILVHVKSVATKSVPDFAALGSGIDIGKVQIIVESVGSKLSPGAQNLLDMVRFQQKNGLVYGEKLQNIFGRNGYMLGRNHTVDGLKKVPDLGRLDHLSNGPSCLKANLAAEMVTEDPNIDRNRQVPNIEHLSERPGLQAPKPSDIVSQNDFRGLVSSFLQEQGNENPSMSNCTRLLPLLQTVCGQVNRLRLDERNKHCENNSVSEDGVQTISLEQQSACMYLEKIVSKNMELMEKRLMDYIDMRMQKLQEHVDNKIAAVMHLVQDCNNMSPEVGGLRGGHSTGKMLAYFKK</sequence>
<dbReference type="Proteomes" id="UP001142489">
    <property type="component" value="Unassembled WGS sequence"/>
</dbReference>
<feature type="coiled-coil region" evidence="1">
    <location>
        <begin position="90"/>
        <end position="120"/>
    </location>
</feature>
<dbReference type="OrthoDB" id="5981473at2759"/>
<protein>
    <recommendedName>
        <fullName evidence="4">Protein associated with ABC transporters</fullName>
    </recommendedName>
</protein>
<evidence type="ECO:0000313" key="2">
    <source>
        <dbReference type="EMBL" id="KAJ7325280.1"/>
    </source>
</evidence>
<dbReference type="EMBL" id="JAPFRF010000008">
    <property type="protein sequence ID" value="KAJ7325280.1"/>
    <property type="molecule type" value="Genomic_DNA"/>
</dbReference>
<gene>
    <name evidence="2" type="ORF">JRQ81_018300</name>
</gene>
<reference evidence="2" key="1">
    <citation type="journal article" date="2023" name="DNA Res.">
        <title>Chromosome-level genome assembly of Phrynocephalus forsythii using third-generation DNA sequencing and Hi-C analysis.</title>
        <authorList>
            <person name="Qi Y."/>
            <person name="Zhao W."/>
            <person name="Zhao Y."/>
            <person name="Niu C."/>
            <person name="Cao S."/>
            <person name="Zhang Y."/>
        </authorList>
    </citation>
    <scope>NUCLEOTIDE SEQUENCE</scope>
    <source>
        <tissue evidence="2">Muscle</tissue>
    </source>
</reference>
<dbReference type="PANTHER" id="PTHR14787">
    <property type="entry name" value="C10ORF188 FAMILY MEMBER"/>
    <property type="match status" value="1"/>
</dbReference>
<name>A0A9Q0XUG8_9SAUR</name>
<keyword evidence="1" id="KW-0175">Coiled coil</keyword>
<dbReference type="InterPro" id="IPR028043">
    <property type="entry name" value="PAAT-like"/>
</dbReference>
<proteinExistence type="predicted"/>
<dbReference type="AlphaFoldDB" id="A0A9Q0XUG8"/>
<dbReference type="Pfam" id="PF14958">
    <property type="entry name" value="PAAT-like"/>
    <property type="match status" value="1"/>
</dbReference>
<evidence type="ECO:0008006" key="4">
    <source>
        <dbReference type="Google" id="ProtNLM"/>
    </source>
</evidence>
<evidence type="ECO:0000313" key="3">
    <source>
        <dbReference type="Proteomes" id="UP001142489"/>
    </source>
</evidence>